<feature type="compositionally biased region" description="Acidic residues" evidence="1">
    <location>
        <begin position="259"/>
        <end position="271"/>
    </location>
</feature>
<feature type="compositionally biased region" description="Basic and acidic residues" evidence="1">
    <location>
        <begin position="1210"/>
        <end position="1220"/>
    </location>
</feature>
<feature type="compositionally biased region" description="Low complexity" evidence="1">
    <location>
        <begin position="246"/>
        <end position="255"/>
    </location>
</feature>
<dbReference type="InterPro" id="IPR017859">
    <property type="entry name" value="Treacle"/>
</dbReference>
<organism evidence="3 4">
    <name type="scientific">Rattus norvegicus</name>
    <name type="common">Rat</name>
    <dbReference type="NCBI Taxonomy" id="10116"/>
    <lineage>
        <taxon>Eukaryota</taxon>
        <taxon>Metazoa</taxon>
        <taxon>Chordata</taxon>
        <taxon>Craniata</taxon>
        <taxon>Vertebrata</taxon>
        <taxon>Euteleostomi</taxon>
        <taxon>Mammalia</taxon>
        <taxon>Eutheria</taxon>
        <taxon>Euarchontoglires</taxon>
        <taxon>Glires</taxon>
        <taxon>Rodentia</taxon>
        <taxon>Myomorpha</taxon>
        <taxon>Muroidea</taxon>
        <taxon>Muridae</taxon>
        <taxon>Murinae</taxon>
        <taxon>Rattus</taxon>
    </lineage>
</organism>
<feature type="compositionally biased region" description="Acidic residues" evidence="1">
    <location>
        <begin position="522"/>
        <end position="532"/>
    </location>
</feature>
<dbReference type="PANTHER" id="PTHR20787">
    <property type="entry name" value="TREACLE"/>
    <property type="match status" value="1"/>
</dbReference>
<dbReference type="PANTHER" id="PTHR20787:SF10">
    <property type="entry name" value="TREACLE PROTEIN"/>
    <property type="match status" value="1"/>
</dbReference>
<feature type="compositionally biased region" description="Polar residues" evidence="1">
    <location>
        <begin position="799"/>
        <end position="815"/>
    </location>
</feature>
<feature type="compositionally biased region" description="Low complexity" evidence="1">
    <location>
        <begin position="556"/>
        <end position="568"/>
    </location>
</feature>
<feature type="compositionally biased region" description="Basic and acidic residues" evidence="1">
    <location>
        <begin position="1050"/>
        <end position="1062"/>
    </location>
</feature>
<feature type="compositionally biased region" description="Basic and acidic residues" evidence="1">
    <location>
        <begin position="511"/>
        <end position="521"/>
    </location>
</feature>
<feature type="domain" description="Treacle protein" evidence="2">
    <location>
        <begin position="305"/>
        <end position="790"/>
    </location>
</feature>
<feature type="compositionally biased region" description="Polar residues" evidence="1">
    <location>
        <begin position="900"/>
        <end position="909"/>
    </location>
</feature>
<evidence type="ECO:0000313" key="3">
    <source>
        <dbReference type="EMBL" id="EDM14571.1"/>
    </source>
</evidence>
<feature type="compositionally biased region" description="Acidic residues" evidence="1">
    <location>
        <begin position="1028"/>
        <end position="1038"/>
    </location>
</feature>
<feature type="compositionally biased region" description="Acidic residues" evidence="1">
    <location>
        <begin position="753"/>
        <end position="769"/>
    </location>
</feature>
<feature type="region of interest" description="Disordered" evidence="1">
    <location>
        <begin position="1210"/>
        <end position="1359"/>
    </location>
</feature>
<feature type="compositionally biased region" description="Basic and acidic residues" evidence="1">
    <location>
        <begin position="1286"/>
        <end position="1308"/>
    </location>
</feature>
<feature type="compositionally biased region" description="Acidic residues" evidence="1">
    <location>
        <begin position="466"/>
        <end position="479"/>
    </location>
</feature>
<feature type="compositionally biased region" description="Acidic residues" evidence="1">
    <location>
        <begin position="820"/>
        <end position="829"/>
    </location>
</feature>
<feature type="compositionally biased region" description="Acidic residues" evidence="1">
    <location>
        <begin position="1066"/>
        <end position="1075"/>
    </location>
</feature>
<feature type="compositionally biased region" description="Polar residues" evidence="1">
    <location>
        <begin position="344"/>
        <end position="361"/>
    </location>
</feature>
<feature type="compositionally biased region" description="Low complexity" evidence="1">
    <location>
        <begin position="194"/>
        <end position="204"/>
    </location>
</feature>
<feature type="compositionally biased region" description="Polar residues" evidence="1">
    <location>
        <begin position="990"/>
        <end position="1003"/>
    </location>
</feature>
<name>A6IXE0_RAT</name>
<feature type="compositionally biased region" description="Basic and acidic residues" evidence="1">
    <location>
        <begin position="1119"/>
        <end position="1129"/>
    </location>
</feature>
<feature type="compositionally biased region" description="Basic residues" evidence="1">
    <location>
        <begin position="1309"/>
        <end position="1323"/>
    </location>
</feature>
<feature type="compositionally biased region" description="Polar residues" evidence="1">
    <location>
        <begin position="1171"/>
        <end position="1180"/>
    </location>
</feature>
<feature type="compositionally biased region" description="Low complexity" evidence="1">
    <location>
        <begin position="533"/>
        <end position="545"/>
    </location>
</feature>
<feature type="compositionally biased region" description="Low complexity" evidence="1">
    <location>
        <begin position="577"/>
        <end position="586"/>
    </location>
</feature>
<evidence type="ECO:0000313" key="4">
    <source>
        <dbReference type="Proteomes" id="UP000234681"/>
    </source>
</evidence>
<feature type="compositionally biased region" description="Low complexity" evidence="1">
    <location>
        <begin position="910"/>
        <end position="922"/>
    </location>
</feature>
<feature type="compositionally biased region" description="Basic residues" evidence="1">
    <location>
        <begin position="1330"/>
        <end position="1344"/>
    </location>
</feature>
<sequence length="1395" mass="144690">MAEARKRRELLPLIYHHLLQAGYVRAAREVKEQSGQKNFLTHPVTLLDIYTHWQQTSELGLKQKAENDETLQAKKSRVSDPISSSESSEEEEEEAETGTAKATPRPTPVNSTAAALPSNMKQKAKTKTANKTVNSVLPPASGKTAVQLLSGKSPKKSAEPLASIVLASETEEEGSAQVLGPTAKPGMVSAGQASSSSEDTSSSSDETDVEVKPSTKPQAKAPVTPAKDPPARTASGPTKLGDVTPASARAAATKAAESESSEEDSESEDEAPAGLPSQVTTPGKGLHVRAASVSAKGMSRKGPISATPEKTGPITPQAKTGRPQKDMETSSEDDSDSEDEMPVTVTTPQARPSGKSPQVRGTSAPAKESSQKGAPAVTPGKTRPVAAQAQAGKPETRSSEESESDSGETPAAGTLTTSPAKVKPLGKSPQVRPASTANLGSSRKGANPPCLGKVGSAVLKVQTGKEEEDSESSSEESDSDGAVNAAKAKPPGRKATPALPRKTGPVATQVKTDKGKDHAESSEESTDSEEEAAPAASAAQAKPAPIKQMKASPRKGTAASTTGASASSPRKAGTKTSSASLSSLALPKGTQKPDVDSSSEWESEGAAPGTTGVQGKSGGKGLQGRAASGQGVAPLHAQKTGPSGAQVKATAQEDSESSEEESSSEEEDETPAQVMALGRLPPAKANPPPTKTPLASASGKAAAVVPPPKGKAPASTVQNSTISARGQRAVPATGKAGAPATQAQKGPMAGTGEDSESSSEEESDSEEETPAQVKPVGKTSQVRAASAPVKESPNKGAYSGTSRKTGPPATQAQTGKTEDSESSSEESDSDREIPPAITPAQDGISQSTRSKLSGLAPPEKSTEESSESSDEDLPSGQAIKSPPISVNPNRGPAAPVPTPEQHQAVNTRKAQASGSTAQSSSSESEDEDMIPATQPPTLAIRTNVTTPTALSQTAAQPSKSEQSSRMPKGKKPKTASTQISSAMEALPVTLPQSTPAQSKTTNKLGDPKLAEKQQLTPGYPKAPRSSEDSSDTSSESEEDAKRPQMSKSSQRLDPDASQKETVVEETPTESSDDEMVAPSQSLLSGYVTPGLTVANSQPSKATPRPDANPLVSSAPATKDNPDGKQKSKSQDSTADTTLRKTGRKEASSGSTPQKPKKPKKSTLSSPAPAQTLPNSITQRLLEQPWPLSEAQVQASVMKVLTELLEQERQKATEAIKESGKKGQKRKLSGDQVEAGAPKNKKKKQQLAAGTSAGSPEKASRTSKAKSKLNKGSAGGKGKGSPVPQGAKEKPEGKLGIKLESGEQSDPKSKKEKKKSSKKRKKEKRPQPRTLPHRSRRRKRRRRRQPSLLCEGQAAHRTESWQSVTIPRPLTSGHCELGLDFLICPPSAEGDGWRCC</sequence>
<dbReference type="Proteomes" id="UP000234681">
    <property type="component" value="Chromosome 18"/>
</dbReference>
<feature type="compositionally biased region" description="Acidic residues" evidence="1">
    <location>
        <begin position="864"/>
        <end position="873"/>
    </location>
</feature>
<feature type="compositionally biased region" description="Polar residues" evidence="1">
    <location>
        <begin position="940"/>
        <end position="965"/>
    </location>
</feature>
<protein>
    <submittedName>
        <fullName evidence="3">Treacher Collins Franceschetti syndrome 1, homolog (Predicted), isoform CRA_a</fullName>
    </submittedName>
</protein>
<feature type="compositionally biased region" description="Acidic residues" evidence="1">
    <location>
        <begin position="653"/>
        <end position="670"/>
    </location>
</feature>
<evidence type="ECO:0000256" key="1">
    <source>
        <dbReference type="SAM" id="MobiDB-lite"/>
    </source>
</evidence>
<feature type="compositionally biased region" description="Acidic residues" evidence="1">
    <location>
        <begin position="87"/>
        <end position="96"/>
    </location>
</feature>
<dbReference type="SMART" id="SM00667">
    <property type="entry name" value="LisH"/>
    <property type="match status" value="1"/>
</dbReference>
<dbReference type="Pfam" id="PF03546">
    <property type="entry name" value="Treacle"/>
    <property type="match status" value="1"/>
</dbReference>
<dbReference type="PRINTS" id="PR01503">
    <property type="entry name" value="TREACLE"/>
</dbReference>
<proteinExistence type="predicted"/>
<dbReference type="InterPro" id="IPR006594">
    <property type="entry name" value="LisH"/>
</dbReference>
<gene>
    <name evidence="3" type="primary">Tcof1_predicted</name>
    <name evidence="3" type="ORF">rCG_46893</name>
</gene>
<reference evidence="4" key="1">
    <citation type="submission" date="2005-09" db="EMBL/GenBank/DDBJ databases">
        <authorList>
            <person name="Mural R.J."/>
            <person name="Li P.W."/>
            <person name="Adams M.D."/>
            <person name="Amanatides P.G."/>
            <person name="Baden-Tillson H."/>
            <person name="Barnstead M."/>
            <person name="Chin S.H."/>
            <person name="Dew I."/>
            <person name="Evans C.A."/>
            <person name="Ferriera S."/>
            <person name="Flanigan M."/>
            <person name="Fosler C."/>
            <person name="Glodek A."/>
            <person name="Gu Z."/>
            <person name="Holt R.A."/>
            <person name="Jennings D."/>
            <person name="Kraft C.L."/>
            <person name="Lu F."/>
            <person name="Nguyen T."/>
            <person name="Nusskern D.R."/>
            <person name="Pfannkoch C.M."/>
            <person name="Sitter C."/>
            <person name="Sutton G.G."/>
            <person name="Venter J.C."/>
            <person name="Wang Z."/>
            <person name="Woodage T."/>
            <person name="Zheng X.H."/>
            <person name="Zhong F."/>
        </authorList>
    </citation>
    <scope>NUCLEOTIDE SEQUENCE [LARGE SCALE GENOMIC DNA]</scope>
    <source>
        <strain>BN</strain>
        <strain evidence="4">Sprague-Dawley</strain>
    </source>
</reference>
<accession>A6IXE0</accession>
<feature type="compositionally biased region" description="Low complexity" evidence="1">
    <location>
        <begin position="692"/>
        <end position="704"/>
    </location>
</feature>
<dbReference type="PROSITE" id="PS50896">
    <property type="entry name" value="LISH"/>
    <property type="match status" value="1"/>
</dbReference>
<dbReference type="EMBL" id="CH473971">
    <property type="protein sequence ID" value="EDM14571.1"/>
    <property type="molecule type" value="Genomic_DNA"/>
</dbReference>
<feature type="compositionally biased region" description="Acidic residues" evidence="1">
    <location>
        <begin position="329"/>
        <end position="341"/>
    </location>
</feature>
<feature type="region of interest" description="Disordered" evidence="1">
    <location>
        <begin position="62"/>
        <end position="1180"/>
    </location>
</feature>
<dbReference type="InterPro" id="IPR003993">
    <property type="entry name" value="Treacle_dom"/>
</dbReference>
<evidence type="ECO:0000259" key="2">
    <source>
        <dbReference type="Pfam" id="PF03546"/>
    </source>
</evidence>